<evidence type="ECO:0008006" key="5">
    <source>
        <dbReference type="Google" id="ProtNLM"/>
    </source>
</evidence>
<sequence length="112" mass="12186">MADNETPKISTREAQEALEKQVASLKREISKINRTLADRAEDAVEEAGGWYGSATERAARAAQQLRSQAQTVSETVQQNPGTVSSAFVLGGIAGLLIGLLLGQTLERDRRWF</sequence>
<feature type="transmembrane region" description="Helical" evidence="2">
    <location>
        <begin position="83"/>
        <end position="102"/>
    </location>
</feature>
<feature type="coiled-coil region" evidence="1">
    <location>
        <begin position="8"/>
        <end position="35"/>
    </location>
</feature>
<evidence type="ECO:0000256" key="1">
    <source>
        <dbReference type="SAM" id="Coils"/>
    </source>
</evidence>
<keyword evidence="2" id="KW-0812">Transmembrane</keyword>
<dbReference type="Proteomes" id="UP001433071">
    <property type="component" value="Unassembled WGS sequence"/>
</dbReference>
<name>A0ABV1Z2N9_9HYPH</name>
<keyword evidence="2" id="KW-0472">Membrane</keyword>
<organism evidence="3 4">
    <name type="scientific">Mesorhizobium caraganae</name>
    <dbReference type="NCBI Taxonomy" id="483206"/>
    <lineage>
        <taxon>Bacteria</taxon>
        <taxon>Pseudomonadati</taxon>
        <taxon>Pseudomonadota</taxon>
        <taxon>Alphaproteobacteria</taxon>
        <taxon>Hyphomicrobiales</taxon>
        <taxon>Phyllobacteriaceae</taxon>
        <taxon>Mesorhizobium</taxon>
    </lineage>
</organism>
<proteinExistence type="predicted"/>
<accession>A0ABV1Z2N9</accession>
<evidence type="ECO:0000313" key="3">
    <source>
        <dbReference type="EMBL" id="MER9406209.1"/>
    </source>
</evidence>
<evidence type="ECO:0000313" key="4">
    <source>
        <dbReference type="Proteomes" id="UP001433071"/>
    </source>
</evidence>
<keyword evidence="2" id="KW-1133">Transmembrane helix</keyword>
<reference evidence="3 4" key="1">
    <citation type="journal article" date="2024" name="Proc. Natl. Acad. Sci. U.S.A.">
        <title>The evolutionary genomics of adaptation to stress in wild rhizobium bacteria.</title>
        <authorList>
            <person name="Kehlet-Delgado H."/>
            <person name="Montoya A.P."/>
            <person name="Jensen K.T."/>
            <person name="Wendlandt C.E."/>
            <person name="Dexheimer C."/>
            <person name="Roberts M."/>
            <person name="Torres Martinez L."/>
            <person name="Friesen M.L."/>
            <person name="Griffitts J.S."/>
            <person name="Porter S.S."/>
        </authorList>
    </citation>
    <scope>NUCLEOTIDE SEQUENCE [LARGE SCALE GENOMIC DNA]</scope>
    <source>
        <strain evidence="3 4">M0641</strain>
    </source>
</reference>
<keyword evidence="1" id="KW-0175">Coiled coil</keyword>
<keyword evidence="4" id="KW-1185">Reference proteome</keyword>
<protein>
    <recommendedName>
        <fullName evidence="5">DUF883 family protein</fullName>
    </recommendedName>
</protein>
<dbReference type="EMBL" id="JAMYQB010000016">
    <property type="protein sequence ID" value="MER9406209.1"/>
    <property type="molecule type" value="Genomic_DNA"/>
</dbReference>
<evidence type="ECO:0000256" key="2">
    <source>
        <dbReference type="SAM" id="Phobius"/>
    </source>
</evidence>
<dbReference type="RefSeq" id="WP_352559591.1">
    <property type="nucleotide sequence ID" value="NZ_JAMYQB010000016.1"/>
</dbReference>
<gene>
    <name evidence="3" type="ORF">NKI36_19460</name>
</gene>
<comment type="caution">
    <text evidence="3">The sequence shown here is derived from an EMBL/GenBank/DDBJ whole genome shotgun (WGS) entry which is preliminary data.</text>
</comment>